<sequence length="110" mass="12878">MILSEYDYVIHHRAGSLSLVSLMRYREDRNTRSNDTIQFGAAEDVVLTEAQLVKTSLQLFTSQLSRQSNVDLVDHIREAQRRTSRYKYACKNAHTRFVSMKGYFFIVVKR</sequence>
<protein>
    <submittedName>
        <fullName evidence="1">Uncharacterized protein</fullName>
    </submittedName>
</protein>
<name>A0A0H5R2L7_9EUKA</name>
<proteinExistence type="predicted"/>
<accession>A0A0H5R2L7</accession>
<dbReference type="EMBL" id="HACM01007754">
    <property type="protein sequence ID" value="CRZ08196.1"/>
    <property type="molecule type" value="Transcribed_RNA"/>
</dbReference>
<organism evidence="1">
    <name type="scientific">Spongospora subterranea</name>
    <dbReference type="NCBI Taxonomy" id="70186"/>
    <lineage>
        <taxon>Eukaryota</taxon>
        <taxon>Sar</taxon>
        <taxon>Rhizaria</taxon>
        <taxon>Endomyxa</taxon>
        <taxon>Phytomyxea</taxon>
        <taxon>Plasmodiophorida</taxon>
        <taxon>Plasmodiophoridae</taxon>
        <taxon>Spongospora</taxon>
    </lineage>
</organism>
<evidence type="ECO:0000313" key="1">
    <source>
        <dbReference type="EMBL" id="CRZ08196.1"/>
    </source>
</evidence>
<dbReference type="AlphaFoldDB" id="A0A0H5R2L7"/>
<reference evidence="1" key="1">
    <citation type="submission" date="2015-04" db="EMBL/GenBank/DDBJ databases">
        <title>The genome sequence of the plant pathogenic Rhizarian Plasmodiophora brassicae reveals insights in its biotrophic life cycle and the origin of chitin synthesis.</title>
        <authorList>
            <person name="Schwelm A."/>
            <person name="Fogelqvist J."/>
            <person name="Knaust A."/>
            <person name="Julke S."/>
            <person name="Lilja T."/>
            <person name="Dhandapani V."/>
            <person name="Bonilla-Rosso G."/>
            <person name="Karlsson M."/>
            <person name="Shevchenko A."/>
            <person name="Choi S.R."/>
            <person name="Kim H.G."/>
            <person name="Park J.Y."/>
            <person name="Lim Y.P."/>
            <person name="Ludwig-Muller J."/>
            <person name="Dixelius C."/>
        </authorList>
    </citation>
    <scope>NUCLEOTIDE SEQUENCE</scope>
    <source>
        <tissue evidence="1">Potato root galls</tissue>
    </source>
</reference>